<evidence type="ECO:0000256" key="1">
    <source>
        <dbReference type="ARBA" id="ARBA00003416"/>
    </source>
</evidence>
<proteinExistence type="inferred from homology"/>
<dbReference type="OrthoDB" id="370725at2"/>
<sequence length="537" mass="59154">MIEIMLFTALVLGALAALFGVLAYLRLRRLQTAVSLTPQEAATLLRAEHDRLRDAVDGQSRNLRTELGDNLRGFQETTLKGFGALGTSLEAQAVGIGERVKVAVEKIEAETKGIAAKLDAELARMVEDATTGRDRLRGAIDERLEKSAQAQTDAGKDLRDQVLKGVGDLGKVTSTTLNQISEHQKERLDKVAAELARLVEQQDQKLGEIRTAVEGRLDKIRTENADKLEEMRRTVDEKLQSTLDARLGESFNRVVEQLERVHHGIGEMRTLATGVGDLKKVLSNVTVRGALGEIQLAMLLEQFLSPEQMIRNAAVRDDTQERVEFAVKLPGRDDKNEVLLPIDAKFPQEDYQRLLAAVEQGDLDGAAAAGQALEARIRLFAKTIREKYVHPPRTTDFAVLFLPTEGLYAEVLRRPGLFEQLQRDHHVTLAGPTTLTALLNALQMGFRSVAIEKRSSEVWQVLGAVRTEFGKYNEVVDRIGKQLTTAANSVDALGRRTRAMGRKLRSVETLPEAEASMLLGLAQDGEPTPEGELVAAQ</sequence>
<evidence type="ECO:0000256" key="3">
    <source>
        <dbReference type="ARBA" id="ARBA00021840"/>
    </source>
</evidence>
<dbReference type="GO" id="GO:0006310">
    <property type="term" value="P:DNA recombination"/>
    <property type="evidence" value="ECO:0007669"/>
    <property type="project" value="UniProtKB-KW"/>
</dbReference>
<evidence type="ECO:0000256" key="5">
    <source>
        <dbReference type="ARBA" id="ARBA00023172"/>
    </source>
</evidence>
<gene>
    <name evidence="6" type="primary">rmuC</name>
    <name evidence="6" type="ORF">FHP25_32550</name>
</gene>
<dbReference type="InterPro" id="IPR003798">
    <property type="entry name" value="DNA_recombination_RmuC"/>
</dbReference>
<accession>A0A5C8PBW1</accession>
<keyword evidence="4" id="KW-0175">Coiled coil</keyword>
<dbReference type="EMBL" id="VDUZ01000052">
    <property type="protein sequence ID" value="TXL70853.1"/>
    <property type="molecule type" value="Genomic_DNA"/>
</dbReference>
<evidence type="ECO:0000313" key="6">
    <source>
        <dbReference type="EMBL" id="TXL70853.1"/>
    </source>
</evidence>
<dbReference type="Pfam" id="PF02646">
    <property type="entry name" value="RmuC"/>
    <property type="match status" value="1"/>
</dbReference>
<dbReference type="Gene3D" id="1.20.120.20">
    <property type="entry name" value="Apolipoprotein"/>
    <property type="match status" value="1"/>
</dbReference>
<evidence type="ECO:0000256" key="4">
    <source>
        <dbReference type="ARBA" id="ARBA00023054"/>
    </source>
</evidence>
<protein>
    <recommendedName>
        <fullName evidence="3">DNA recombination protein RmuC homolog</fullName>
    </recommendedName>
</protein>
<dbReference type="RefSeq" id="WP_147851185.1">
    <property type="nucleotide sequence ID" value="NZ_VDUZ01000052.1"/>
</dbReference>
<evidence type="ECO:0000256" key="2">
    <source>
        <dbReference type="ARBA" id="ARBA00009840"/>
    </source>
</evidence>
<name>A0A5C8PBW1_9HYPH</name>
<keyword evidence="7" id="KW-1185">Reference proteome</keyword>
<dbReference type="Proteomes" id="UP000321638">
    <property type="component" value="Unassembled WGS sequence"/>
</dbReference>
<dbReference type="PANTHER" id="PTHR30563:SF0">
    <property type="entry name" value="DNA RECOMBINATION PROTEIN RMUC"/>
    <property type="match status" value="1"/>
</dbReference>
<organism evidence="6 7">
    <name type="scientific">Vineibacter terrae</name>
    <dbReference type="NCBI Taxonomy" id="2586908"/>
    <lineage>
        <taxon>Bacteria</taxon>
        <taxon>Pseudomonadati</taxon>
        <taxon>Pseudomonadota</taxon>
        <taxon>Alphaproteobacteria</taxon>
        <taxon>Hyphomicrobiales</taxon>
        <taxon>Vineibacter</taxon>
    </lineage>
</organism>
<comment type="similarity">
    <text evidence="2">Belongs to the RmuC family.</text>
</comment>
<comment type="caution">
    <text evidence="6">The sequence shown here is derived from an EMBL/GenBank/DDBJ whole genome shotgun (WGS) entry which is preliminary data.</text>
</comment>
<keyword evidence="5" id="KW-0233">DNA recombination</keyword>
<reference evidence="6 7" key="1">
    <citation type="submission" date="2019-06" db="EMBL/GenBank/DDBJ databases">
        <title>New taxonomy in bacterial strain CC-CFT640, isolated from vineyard.</title>
        <authorList>
            <person name="Lin S.-Y."/>
            <person name="Tsai C.-F."/>
            <person name="Young C.-C."/>
        </authorList>
    </citation>
    <scope>NUCLEOTIDE SEQUENCE [LARGE SCALE GENOMIC DNA]</scope>
    <source>
        <strain evidence="6 7">CC-CFT640</strain>
    </source>
</reference>
<dbReference type="PANTHER" id="PTHR30563">
    <property type="entry name" value="DNA RECOMBINATION PROTEIN RMUC"/>
    <property type="match status" value="1"/>
</dbReference>
<comment type="function">
    <text evidence="1">Involved in DNA recombination.</text>
</comment>
<evidence type="ECO:0000313" key="7">
    <source>
        <dbReference type="Proteomes" id="UP000321638"/>
    </source>
</evidence>
<dbReference type="SUPFAM" id="SSF58113">
    <property type="entry name" value="Apolipoprotein A-I"/>
    <property type="match status" value="1"/>
</dbReference>
<dbReference type="AlphaFoldDB" id="A0A5C8PBW1"/>